<evidence type="ECO:0000259" key="5">
    <source>
        <dbReference type="Pfam" id="PF01625"/>
    </source>
</evidence>
<evidence type="ECO:0000313" key="6">
    <source>
        <dbReference type="EMBL" id="CAD9561770.1"/>
    </source>
</evidence>
<dbReference type="EC" id="1.8.4.11" evidence="2"/>
<dbReference type="SUPFAM" id="SSF55068">
    <property type="entry name" value="Peptide methionine sulfoxide reductase"/>
    <property type="match status" value="1"/>
</dbReference>
<dbReference type="AlphaFoldDB" id="A0A7S2JZ75"/>
<accession>A0A7S2JZ75</accession>
<dbReference type="PANTHER" id="PTHR43774:SF1">
    <property type="entry name" value="PEPTIDE METHIONINE SULFOXIDE REDUCTASE MSRA 2"/>
    <property type="match status" value="1"/>
</dbReference>
<proteinExistence type="inferred from homology"/>
<gene>
    <name evidence="6" type="ORF">LDAN0321_LOCUS3207</name>
</gene>
<organism evidence="6">
    <name type="scientific">Leptocylindrus danicus</name>
    <dbReference type="NCBI Taxonomy" id="163516"/>
    <lineage>
        <taxon>Eukaryota</taxon>
        <taxon>Sar</taxon>
        <taxon>Stramenopiles</taxon>
        <taxon>Ochrophyta</taxon>
        <taxon>Bacillariophyta</taxon>
        <taxon>Coscinodiscophyceae</taxon>
        <taxon>Chaetocerotophycidae</taxon>
        <taxon>Leptocylindrales</taxon>
        <taxon>Leptocylindraceae</taxon>
        <taxon>Leptocylindrus</taxon>
    </lineage>
</organism>
<dbReference type="InterPro" id="IPR002569">
    <property type="entry name" value="Met_Sox_Rdtase_MsrA_dom"/>
</dbReference>
<keyword evidence="3" id="KW-0560">Oxidoreductase</keyword>
<dbReference type="EMBL" id="HBGY01005272">
    <property type="protein sequence ID" value="CAD9561770.1"/>
    <property type="molecule type" value="Transcribed_RNA"/>
</dbReference>
<evidence type="ECO:0000256" key="3">
    <source>
        <dbReference type="ARBA" id="ARBA00023002"/>
    </source>
</evidence>
<dbReference type="InterPro" id="IPR036509">
    <property type="entry name" value="Met_Sox_Rdtase_MsrA_sf"/>
</dbReference>
<dbReference type="Gene3D" id="3.30.1060.10">
    <property type="entry name" value="Peptide methionine sulphoxide reductase MsrA"/>
    <property type="match status" value="1"/>
</dbReference>
<dbReference type="PANTHER" id="PTHR43774">
    <property type="entry name" value="PEPTIDE METHIONINE SULFOXIDE REDUCTASE"/>
    <property type="match status" value="1"/>
</dbReference>
<protein>
    <recommendedName>
        <fullName evidence="2">peptide-methionine (S)-S-oxide reductase</fullName>
        <ecNumber evidence="2">1.8.4.11</ecNumber>
    </recommendedName>
    <alternativeName>
        <fullName evidence="4">Peptide-methionine (S)-S-oxide reductase</fullName>
    </alternativeName>
</protein>
<dbReference type="Pfam" id="PF01625">
    <property type="entry name" value="PMSR"/>
    <property type="match status" value="1"/>
</dbReference>
<evidence type="ECO:0000256" key="1">
    <source>
        <dbReference type="ARBA" id="ARBA00005591"/>
    </source>
</evidence>
<name>A0A7S2JZ75_9STRA</name>
<reference evidence="6" key="1">
    <citation type="submission" date="2021-01" db="EMBL/GenBank/DDBJ databases">
        <authorList>
            <person name="Corre E."/>
            <person name="Pelletier E."/>
            <person name="Niang G."/>
            <person name="Scheremetjew M."/>
            <person name="Finn R."/>
            <person name="Kale V."/>
            <person name="Holt S."/>
            <person name="Cochrane G."/>
            <person name="Meng A."/>
            <person name="Brown T."/>
            <person name="Cohen L."/>
        </authorList>
    </citation>
    <scope>NUCLEOTIDE SEQUENCE</scope>
    <source>
        <strain evidence="6">B650</strain>
    </source>
</reference>
<dbReference type="GO" id="GO:0008113">
    <property type="term" value="F:peptide-methionine (S)-S-oxide reductase activity"/>
    <property type="evidence" value="ECO:0007669"/>
    <property type="project" value="UniProtKB-EC"/>
</dbReference>
<sequence>MKGVARCVVGYAGGMQLNPTYRSIKDATECVLVEYDPDQTSFEDMLIEFTRQHGPFYPAFKRQYRSVAFFKTEEEKQIIDQVLSAYGHAAKKKIHTDVEPITPFYRAEEYHQDYIEKRNR</sequence>
<comment type="similarity">
    <text evidence="1">Belongs to the MsrA Met sulfoxide reductase family.</text>
</comment>
<evidence type="ECO:0000256" key="4">
    <source>
        <dbReference type="ARBA" id="ARBA00030643"/>
    </source>
</evidence>
<evidence type="ECO:0000256" key="2">
    <source>
        <dbReference type="ARBA" id="ARBA00012502"/>
    </source>
</evidence>
<feature type="domain" description="Peptide methionine sulphoxide reductase MsrA" evidence="5">
    <location>
        <begin position="1"/>
        <end position="118"/>
    </location>
</feature>